<comment type="caution">
    <text evidence="6">The sequence shown here is derived from an EMBL/GenBank/DDBJ whole genome shotgun (WGS) entry which is preliminary data.</text>
</comment>
<feature type="transmembrane region" description="Helical" evidence="5">
    <location>
        <begin position="104"/>
        <end position="124"/>
    </location>
</feature>
<dbReference type="PANTHER" id="PTHR43461:SF1">
    <property type="entry name" value="TRANSMEMBRANE PROTEIN 256"/>
    <property type="match status" value="1"/>
</dbReference>
<dbReference type="Pfam" id="PF04241">
    <property type="entry name" value="DUF423"/>
    <property type="match status" value="1"/>
</dbReference>
<evidence type="ECO:0000256" key="5">
    <source>
        <dbReference type="SAM" id="Phobius"/>
    </source>
</evidence>
<evidence type="ECO:0000256" key="2">
    <source>
        <dbReference type="ARBA" id="ARBA00022692"/>
    </source>
</evidence>
<keyword evidence="3 5" id="KW-1133">Transmembrane helix</keyword>
<name>A0A9N9AC91_9GLOM</name>
<evidence type="ECO:0000256" key="3">
    <source>
        <dbReference type="ARBA" id="ARBA00022989"/>
    </source>
</evidence>
<keyword evidence="4 5" id="KW-0472">Membrane</keyword>
<keyword evidence="2 5" id="KW-0812">Transmembrane</keyword>
<sequence length="125" mass="13520">MLTVFSTLSLWRVGATLGSTGILLGTYGSHGLKKVDPALLKNWQTAVNYQFIHALAILYLSNARHPITDRPPLLAGTLMTVGTTMFSGTLYLKVLSDKARASRILAPVAPLGGLLMCAGWAFLWF</sequence>
<gene>
    <name evidence="6" type="ORF">AGERDE_LOCUS5557</name>
</gene>
<keyword evidence="7" id="KW-1185">Reference proteome</keyword>
<dbReference type="EMBL" id="CAJVPL010000764">
    <property type="protein sequence ID" value="CAG8527724.1"/>
    <property type="molecule type" value="Genomic_DNA"/>
</dbReference>
<dbReference type="AlphaFoldDB" id="A0A9N9AC91"/>
<dbReference type="GO" id="GO:0016020">
    <property type="term" value="C:membrane"/>
    <property type="evidence" value="ECO:0007669"/>
    <property type="project" value="UniProtKB-SubCell"/>
</dbReference>
<protein>
    <submittedName>
        <fullName evidence="6">2575_t:CDS:1</fullName>
    </submittedName>
</protein>
<feature type="transmembrane region" description="Helical" evidence="5">
    <location>
        <begin position="42"/>
        <end position="61"/>
    </location>
</feature>
<evidence type="ECO:0000256" key="1">
    <source>
        <dbReference type="ARBA" id="ARBA00004141"/>
    </source>
</evidence>
<accession>A0A9N9AC91</accession>
<dbReference type="InterPro" id="IPR006696">
    <property type="entry name" value="DUF423"/>
</dbReference>
<evidence type="ECO:0000313" key="6">
    <source>
        <dbReference type="EMBL" id="CAG8527724.1"/>
    </source>
</evidence>
<evidence type="ECO:0000256" key="4">
    <source>
        <dbReference type="ARBA" id="ARBA00023136"/>
    </source>
</evidence>
<dbReference type="OrthoDB" id="269173at2759"/>
<dbReference type="Proteomes" id="UP000789831">
    <property type="component" value="Unassembled WGS sequence"/>
</dbReference>
<proteinExistence type="predicted"/>
<organism evidence="6 7">
    <name type="scientific">Ambispora gerdemannii</name>
    <dbReference type="NCBI Taxonomy" id="144530"/>
    <lineage>
        <taxon>Eukaryota</taxon>
        <taxon>Fungi</taxon>
        <taxon>Fungi incertae sedis</taxon>
        <taxon>Mucoromycota</taxon>
        <taxon>Glomeromycotina</taxon>
        <taxon>Glomeromycetes</taxon>
        <taxon>Archaeosporales</taxon>
        <taxon>Ambisporaceae</taxon>
        <taxon>Ambispora</taxon>
    </lineage>
</organism>
<feature type="transmembrane region" description="Helical" evidence="5">
    <location>
        <begin position="73"/>
        <end position="92"/>
    </location>
</feature>
<reference evidence="6" key="1">
    <citation type="submission" date="2021-06" db="EMBL/GenBank/DDBJ databases">
        <authorList>
            <person name="Kallberg Y."/>
            <person name="Tangrot J."/>
            <person name="Rosling A."/>
        </authorList>
    </citation>
    <scope>NUCLEOTIDE SEQUENCE</scope>
    <source>
        <strain evidence="6">MT106</strain>
    </source>
</reference>
<evidence type="ECO:0000313" key="7">
    <source>
        <dbReference type="Proteomes" id="UP000789831"/>
    </source>
</evidence>
<comment type="subcellular location">
    <subcellularLocation>
        <location evidence="1">Membrane</location>
        <topology evidence="1">Multi-pass membrane protein</topology>
    </subcellularLocation>
</comment>
<dbReference type="PANTHER" id="PTHR43461">
    <property type="entry name" value="TRANSMEMBRANE PROTEIN 256"/>
    <property type="match status" value="1"/>
</dbReference>